<accession>A0A4V2GDC5</accession>
<dbReference type="EMBL" id="SHLD01000001">
    <property type="protein sequence ID" value="RZU75376.1"/>
    <property type="molecule type" value="Genomic_DNA"/>
</dbReference>
<dbReference type="InterPro" id="IPR009057">
    <property type="entry name" value="Homeodomain-like_sf"/>
</dbReference>
<organism evidence="3 4">
    <name type="scientific">Micromonospora kangleipakensis</name>
    <dbReference type="NCBI Taxonomy" id="1077942"/>
    <lineage>
        <taxon>Bacteria</taxon>
        <taxon>Bacillati</taxon>
        <taxon>Actinomycetota</taxon>
        <taxon>Actinomycetes</taxon>
        <taxon>Micromonosporales</taxon>
        <taxon>Micromonosporaceae</taxon>
        <taxon>Micromonospora</taxon>
    </lineage>
</organism>
<sequence length="207" mass="21645">MTRPLTPKGAATRDRIVAGAAALIRARGVEHTGLDDIRSVTATSKSQLFHYFPGGRGDLLYAVAAHEAAQVIADQQPALDQLGPPPTWVVWRSVVVRKYREQGRECPLRSLTSQLADSDPRIGPLVASLLEDWHARLEAGAVRAGMSSPGALATSILAAVQGGVGLLMATGNVSYLETALDIAIAPLIDGPGRKRSSAGPRRAAAGG</sequence>
<keyword evidence="4" id="KW-1185">Reference proteome</keyword>
<dbReference type="OrthoDB" id="3827407at2"/>
<reference evidence="3 4" key="1">
    <citation type="submission" date="2019-02" db="EMBL/GenBank/DDBJ databases">
        <title>Sequencing the genomes of 1000 actinobacteria strains.</title>
        <authorList>
            <person name="Klenk H.-P."/>
        </authorList>
    </citation>
    <scope>NUCLEOTIDE SEQUENCE [LARGE SCALE GENOMIC DNA]</scope>
    <source>
        <strain evidence="3 4">DSM 45612</strain>
    </source>
</reference>
<keyword evidence="1" id="KW-0805">Transcription regulation</keyword>
<evidence type="ECO:0000313" key="4">
    <source>
        <dbReference type="Proteomes" id="UP000294114"/>
    </source>
</evidence>
<evidence type="ECO:0000256" key="2">
    <source>
        <dbReference type="ARBA" id="ARBA00023163"/>
    </source>
</evidence>
<evidence type="ECO:0000256" key="1">
    <source>
        <dbReference type="ARBA" id="ARBA00023015"/>
    </source>
</evidence>
<protein>
    <submittedName>
        <fullName evidence="3">TetR family transcriptional regulator</fullName>
    </submittedName>
</protein>
<keyword evidence="2" id="KW-0804">Transcription</keyword>
<dbReference type="AlphaFoldDB" id="A0A4V2GDC5"/>
<gene>
    <name evidence="3" type="ORF">EV384_3915</name>
</gene>
<name>A0A4V2GDC5_9ACTN</name>
<dbReference type="RefSeq" id="WP_130335313.1">
    <property type="nucleotide sequence ID" value="NZ_SHLD01000001.1"/>
</dbReference>
<dbReference type="InterPro" id="IPR036271">
    <property type="entry name" value="Tet_transcr_reg_TetR-rel_C_sf"/>
</dbReference>
<dbReference type="SUPFAM" id="SSF46689">
    <property type="entry name" value="Homeodomain-like"/>
    <property type="match status" value="1"/>
</dbReference>
<comment type="caution">
    <text evidence="3">The sequence shown here is derived from an EMBL/GenBank/DDBJ whole genome shotgun (WGS) entry which is preliminary data.</text>
</comment>
<proteinExistence type="predicted"/>
<dbReference type="Gene3D" id="1.10.357.10">
    <property type="entry name" value="Tetracycline Repressor, domain 2"/>
    <property type="match status" value="1"/>
</dbReference>
<dbReference type="PANTHER" id="PTHR47506">
    <property type="entry name" value="TRANSCRIPTIONAL REGULATORY PROTEIN"/>
    <property type="match status" value="1"/>
</dbReference>
<dbReference type="SUPFAM" id="SSF48498">
    <property type="entry name" value="Tetracyclin repressor-like, C-terminal domain"/>
    <property type="match status" value="1"/>
</dbReference>
<dbReference type="PANTHER" id="PTHR47506:SF3">
    <property type="entry name" value="HTH-TYPE TRANSCRIPTIONAL REGULATOR LMRA"/>
    <property type="match status" value="1"/>
</dbReference>
<dbReference type="Proteomes" id="UP000294114">
    <property type="component" value="Unassembled WGS sequence"/>
</dbReference>
<evidence type="ECO:0000313" key="3">
    <source>
        <dbReference type="EMBL" id="RZU75376.1"/>
    </source>
</evidence>